<accession>A0ABS7I8Z5</accession>
<dbReference type="RefSeq" id="WP_221118482.1">
    <property type="nucleotide sequence ID" value="NZ_JABDYF010000001.1"/>
</dbReference>
<keyword evidence="3" id="KW-1185">Reference proteome</keyword>
<dbReference type="Proteomes" id="UP000770629">
    <property type="component" value="Unassembled WGS sequence"/>
</dbReference>
<dbReference type="EMBL" id="JABDYF010000001">
    <property type="protein sequence ID" value="MBX5088315.1"/>
    <property type="molecule type" value="Genomic_DNA"/>
</dbReference>
<reference evidence="2 3" key="1">
    <citation type="submission" date="2020-04" db="EMBL/GenBank/DDBJ databases">
        <title>Global-level population genomics: horizontal gene transfer, symbiosis and evolution in Rhizobia.</title>
        <authorList>
            <person name="Gai Y."/>
        </authorList>
    </citation>
    <scope>NUCLEOTIDE SEQUENCE [LARGE SCALE GENOMIC DNA]</scope>
    <source>
        <strain evidence="2 3">BLR33</strain>
    </source>
</reference>
<keyword evidence="1" id="KW-1133">Transmembrane helix</keyword>
<proteinExistence type="predicted"/>
<name>A0ABS7I8Z5_9HYPH</name>
<keyword evidence="1" id="KW-0472">Membrane</keyword>
<evidence type="ECO:0000256" key="1">
    <source>
        <dbReference type="SAM" id="Phobius"/>
    </source>
</evidence>
<keyword evidence="1" id="KW-0812">Transmembrane</keyword>
<protein>
    <submittedName>
        <fullName evidence="2">Uncharacterized protein</fullName>
    </submittedName>
</protein>
<sequence>MTVYNLLMSLGVVVLIGILLKGFWAVTRVKPREQPDNPQSDGAPPT</sequence>
<evidence type="ECO:0000313" key="3">
    <source>
        <dbReference type="Proteomes" id="UP000770629"/>
    </source>
</evidence>
<evidence type="ECO:0000313" key="2">
    <source>
        <dbReference type="EMBL" id="MBX5088315.1"/>
    </source>
</evidence>
<organism evidence="2 3">
    <name type="scientific">Rhizobium lentis</name>
    <dbReference type="NCBI Taxonomy" id="1138194"/>
    <lineage>
        <taxon>Bacteria</taxon>
        <taxon>Pseudomonadati</taxon>
        <taxon>Pseudomonadota</taxon>
        <taxon>Alphaproteobacteria</taxon>
        <taxon>Hyphomicrobiales</taxon>
        <taxon>Rhizobiaceae</taxon>
        <taxon>Rhizobium/Agrobacterium group</taxon>
        <taxon>Rhizobium</taxon>
    </lineage>
</organism>
<comment type="caution">
    <text evidence="2">The sequence shown here is derived from an EMBL/GenBank/DDBJ whole genome shotgun (WGS) entry which is preliminary data.</text>
</comment>
<feature type="transmembrane region" description="Helical" evidence="1">
    <location>
        <begin position="6"/>
        <end position="26"/>
    </location>
</feature>
<gene>
    <name evidence="2" type="ORF">HJB60_03875</name>
</gene>